<dbReference type="AlphaFoldDB" id="A0A0C9PTX7"/>
<name>A0A0C9PTX7_LACPA</name>
<dbReference type="Proteomes" id="UP000032552">
    <property type="component" value="Unassembled WGS sequence"/>
</dbReference>
<keyword evidence="1" id="KW-0472">Membrane</keyword>
<dbReference type="InterPro" id="IPR026870">
    <property type="entry name" value="Zinc_ribbon_dom"/>
</dbReference>
<feature type="domain" description="Zinc-ribbon" evidence="2">
    <location>
        <begin position="40"/>
        <end position="62"/>
    </location>
</feature>
<comment type="caution">
    <text evidence="3">The sequence shown here is derived from an EMBL/GenBank/DDBJ whole genome shotgun (WGS) entry which is preliminary data.</text>
</comment>
<evidence type="ECO:0000313" key="3">
    <source>
        <dbReference type="EMBL" id="GAN35489.1"/>
    </source>
</evidence>
<reference evidence="4" key="1">
    <citation type="submission" date="2014-05" db="EMBL/GenBank/DDBJ databases">
        <title>Whole genome sequencing of Lactobacillus casei NRIC0644.</title>
        <authorList>
            <person name="Atarashi H."/>
            <person name="Yoshida Y."/>
            <person name="Fujimura S."/>
            <person name="Tanaka N."/>
            <person name="Shiwa Y."/>
            <person name="Yoshikawa H."/>
            <person name="Okada S."/>
            <person name="Nakagawa J."/>
        </authorList>
    </citation>
    <scope>NUCLEOTIDE SEQUENCE [LARGE SCALE GENOMIC DNA]</scope>
    <source>
        <strain evidence="4">NRIC0644</strain>
    </source>
</reference>
<evidence type="ECO:0000256" key="1">
    <source>
        <dbReference type="SAM" id="Phobius"/>
    </source>
</evidence>
<gene>
    <name evidence="3" type="ORF">LC0644_0078</name>
</gene>
<sequence length="253" mass="27089">MSGKIVGTIAFILVFLILWAIISVIMSRQKPESQSSADLFCPNCGAKVLPAAKFCTVCGAKLNLVPKIVKKKHPAYIAFAITSGMSILLLLGMAGFSALSPTSHQASKQSQITDPNQLSFENLSRKDQLRELVLYGFGSSKAFKQFDLSMWTVNPGPGLAVHAVTKNSYSVMPYGVQSGGSPEIQIQDVPTKDNKGSKTIVYFGMAGPAGFIPDSGSPVNISDVNNYCNAQGGVKALKQIKFKYYVGTPPSQN</sequence>
<feature type="transmembrane region" description="Helical" evidence="1">
    <location>
        <begin position="6"/>
        <end position="26"/>
    </location>
</feature>
<feature type="transmembrane region" description="Helical" evidence="1">
    <location>
        <begin position="76"/>
        <end position="99"/>
    </location>
</feature>
<dbReference type="EMBL" id="BAYM01000008">
    <property type="protein sequence ID" value="GAN35489.1"/>
    <property type="molecule type" value="Genomic_DNA"/>
</dbReference>
<keyword evidence="1" id="KW-0812">Transmembrane</keyword>
<organism evidence="3 4">
    <name type="scientific">Lacticaseibacillus paracasei NRIC 0644</name>
    <dbReference type="NCBI Taxonomy" id="1435038"/>
    <lineage>
        <taxon>Bacteria</taxon>
        <taxon>Bacillati</taxon>
        <taxon>Bacillota</taxon>
        <taxon>Bacilli</taxon>
        <taxon>Lactobacillales</taxon>
        <taxon>Lactobacillaceae</taxon>
        <taxon>Lacticaseibacillus</taxon>
    </lineage>
</organism>
<protein>
    <recommendedName>
        <fullName evidence="2">Zinc-ribbon domain-containing protein</fullName>
    </recommendedName>
</protein>
<evidence type="ECO:0000313" key="4">
    <source>
        <dbReference type="Proteomes" id="UP000032552"/>
    </source>
</evidence>
<keyword evidence="1" id="KW-1133">Transmembrane helix</keyword>
<dbReference type="RefSeq" id="WP_045624715.1">
    <property type="nucleotide sequence ID" value="NZ_BAYM01000008.1"/>
</dbReference>
<accession>A0A0C9PTX7</accession>
<proteinExistence type="predicted"/>
<dbReference type="Pfam" id="PF13240">
    <property type="entry name" value="Zn_Ribbon_1"/>
    <property type="match status" value="1"/>
</dbReference>
<evidence type="ECO:0000259" key="2">
    <source>
        <dbReference type="Pfam" id="PF13240"/>
    </source>
</evidence>